<accession>A0ABU7RJN1</accession>
<feature type="transmembrane region" description="Helical" evidence="1">
    <location>
        <begin position="73"/>
        <end position="90"/>
    </location>
</feature>
<dbReference type="EMBL" id="JAZGLY010000009">
    <property type="protein sequence ID" value="MEE6188181.1"/>
    <property type="molecule type" value="Genomic_DNA"/>
</dbReference>
<keyword evidence="1" id="KW-1133">Transmembrane helix</keyword>
<keyword evidence="1" id="KW-0472">Membrane</keyword>
<keyword evidence="1" id="KW-0812">Transmembrane</keyword>
<evidence type="ECO:0000313" key="2">
    <source>
        <dbReference type="EMBL" id="MEE6188181.1"/>
    </source>
</evidence>
<evidence type="ECO:0000313" key="3">
    <source>
        <dbReference type="Proteomes" id="UP001357452"/>
    </source>
</evidence>
<protein>
    <submittedName>
        <fullName evidence="2">MerC domain-containing protein</fullName>
    </submittedName>
</protein>
<dbReference type="Proteomes" id="UP001357452">
    <property type="component" value="Unassembled WGS sequence"/>
</dbReference>
<gene>
    <name evidence="2" type="ORF">V2H41_12945</name>
</gene>
<feature type="transmembrane region" description="Helical" evidence="1">
    <location>
        <begin position="43"/>
        <end position="61"/>
    </location>
</feature>
<keyword evidence="3" id="KW-1185">Reference proteome</keyword>
<feature type="transmembrane region" description="Helical" evidence="1">
    <location>
        <begin position="96"/>
        <end position="114"/>
    </location>
</feature>
<reference evidence="2 3" key="1">
    <citation type="submission" date="2024-01" db="EMBL/GenBank/DDBJ databases">
        <title>Niabella digestum sp. nov., isolated from waste digestion system.</title>
        <authorList>
            <person name="Zhang L."/>
        </authorList>
    </citation>
    <scope>NUCLEOTIDE SEQUENCE [LARGE SCALE GENOMIC DNA]</scope>
    <source>
        <strain evidence="2 3">A18</strain>
    </source>
</reference>
<comment type="caution">
    <text evidence="2">The sequence shown here is derived from an EMBL/GenBank/DDBJ whole genome shotgun (WGS) entry which is preliminary data.</text>
</comment>
<evidence type="ECO:0000256" key="1">
    <source>
        <dbReference type="SAM" id="Phobius"/>
    </source>
</evidence>
<organism evidence="2 3">
    <name type="scientific">Niabella digestorum</name>
    <dbReference type="NCBI Taxonomy" id="3117701"/>
    <lineage>
        <taxon>Bacteria</taxon>
        <taxon>Pseudomonadati</taxon>
        <taxon>Bacteroidota</taxon>
        <taxon>Chitinophagia</taxon>
        <taxon>Chitinophagales</taxon>
        <taxon>Chitinophagaceae</taxon>
        <taxon>Niabella</taxon>
    </lineage>
</organism>
<dbReference type="RefSeq" id="WP_330975587.1">
    <property type="nucleotide sequence ID" value="NZ_JAZGLY010000009.1"/>
</dbReference>
<dbReference type="Pfam" id="PF03203">
    <property type="entry name" value="MerC"/>
    <property type="match status" value="1"/>
</dbReference>
<name>A0ABU7RJN1_9BACT</name>
<dbReference type="InterPro" id="IPR004891">
    <property type="entry name" value="Mercury-R_MerC"/>
</dbReference>
<proteinExistence type="predicted"/>
<sequence>MKPKINWDALGITTSILCAIHCAILPLFLVTLPLFGINIVDNVVFEIGMIVLAFGIGCYALWHGYKWHHHNRLPLVLFCVGMICLILKQIFIEYHIILLIPAVIGLVAAHWFNYKLCRRHNHAHADDCNHDHY</sequence>
<feature type="transmembrane region" description="Helical" evidence="1">
    <location>
        <begin position="12"/>
        <end position="37"/>
    </location>
</feature>